<keyword evidence="1" id="KW-0472">Membrane</keyword>
<dbReference type="Proteomes" id="UP000541444">
    <property type="component" value="Unassembled WGS sequence"/>
</dbReference>
<accession>A0A7J7MM28</accession>
<dbReference type="OrthoDB" id="1931061at2759"/>
<protein>
    <submittedName>
        <fullName evidence="2">Uncharacterized protein</fullName>
    </submittedName>
</protein>
<evidence type="ECO:0000313" key="3">
    <source>
        <dbReference type="Proteomes" id="UP000541444"/>
    </source>
</evidence>
<keyword evidence="1" id="KW-1133">Transmembrane helix</keyword>
<dbReference type="Gene3D" id="2.40.50.140">
    <property type="entry name" value="Nucleic acid-binding proteins"/>
    <property type="match status" value="2"/>
</dbReference>
<dbReference type="EMBL" id="JACGCM010001398">
    <property type="protein sequence ID" value="KAF6155943.1"/>
    <property type="molecule type" value="Genomic_DNA"/>
</dbReference>
<name>A0A7J7MM28_9MAGN</name>
<evidence type="ECO:0000256" key="1">
    <source>
        <dbReference type="SAM" id="Phobius"/>
    </source>
</evidence>
<dbReference type="InterPro" id="IPR012340">
    <property type="entry name" value="NA-bd_OB-fold"/>
</dbReference>
<gene>
    <name evidence="2" type="ORF">GIB67_039274</name>
</gene>
<proteinExistence type="predicted"/>
<keyword evidence="1" id="KW-0812">Transmembrane</keyword>
<sequence>MKAFDFNDKTIINRDQIHVIHKNLITSYDNILQGGNIYFIDRFSADYPQNIYRPYNSTYKITLKWDTNIKFLEDDNHNIPRYKFMFVNLNDISSRHSQNTYLTAHAFDFRGCVIKITLWDNIANQVLTDISMAKESPSLMIVTSTVVKEFKYISLFKFILLLGVYNLLSTMATKIYVNLDVPEILNFK</sequence>
<feature type="transmembrane region" description="Helical" evidence="1">
    <location>
        <begin position="158"/>
        <end position="177"/>
    </location>
</feature>
<comment type="caution">
    <text evidence="2">The sequence shown here is derived from an EMBL/GenBank/DDBJ whole genome shotgun (WGS) entry which is preliminary data.</text>
</comment>
<organism evidence="2 3">
    <name type="scientific">Kingdonia uniflora</name>
    <dbReference type="NCBI Taxonomy" id="39325"/>
    <lineage>
        <taxon>Eukaryota</taxon>
        <taxon>Viridiplantae</taxon>
        <taxon>Streptophyta</taxon>
        <taxon>Embryophyta</taxon>
        <taxon>Tracheophyta</taxon>
        <taxon>Spermatophyta</taxon>
        <taxon>Magnoliopsida</taxon>
        <taxon>Ranunculales</taxon>
        <taxon>Circaeasteraceae</taxon>
        <taxon>Kingdonia</taxon>
    </lineage>
</organism>
<keyword evidence="3" id="KW-1185">Reference proteome</keyword>
<evidence type="ECO:0000313" key="2">
    <source>
        <dbReference type="EMBL" id="KAF6155943.1"/>
    </source>
</evidence>
<dbReference type="AlphaFoldDB" id="A0A7J7MM28"/>
<reference evidence="2 3" key="1">
    <citation type="journal article" date="2020" name="IScience">
        <title>Genome Sequencing of the Endangered Kingdonia uniflora (Circaeasteraceae, Ranunculales) Reveals Potential Mechanisms of Evolutionary Specialization.</title>
        <authorList>
            <person name="Sun Y."/>
            <person name="Deng T."/>
            <person name="Zhang A."/>
            <person name="Moore M.J."/>
            <person name="Landis J.B."/>
            <person name="Lin N."/>
            <person name="Zhang H."/>
            <person name="Zhang X."/>
            <person name="Huang J."/>
            <person name="Zhang X."/>
            <person name="Sun H."/>
            <person name="Wang H."/>
        </authorList>
    </citation>
    <scope>NUCLEOTIDE SEQUENCE [LARGE SCALE GENOMIC DNA]</scope>
    <source>
        <strain evidence="2">TB1705</strain>
        <tissue evidence="2">Leaf</tissue>
    </source>
</reference>